<evidence type="ECO:0000313" key="2">
    <source>
        <dbReference type="Proteomes" id="UP000542674"/>
    </source>
</evidence>
<accession>A0A7W7WYM6</accession>
<dbReference type="AlphaFoldDB" id="A0A7W7WYM6"/>
<protein>
    <submittedName>
        <fullName evidence="1">Uncharacterized protein</fullName>
    </submittedName>
</protein>
<dbReference type="RefSeq" id="WP_184674468.1">
    <property type="nucleotide sequence ID" value="NZ_BAABAI010000006.1"/>
</dbReference>
<comment type="caution">
    <text evidence="1">The sequence shown here is derived from an EMBL/GenBank/DDBJ whole genome shotgun (WGS) entry which is preliminary data.</text>
</comment>
<gene>
    <name evidence="1" type="ORF">F4559_006063</name>
</gene>
<proteinExistence type="predicted"/>
<keyword evidence="2" id="KW-1185">Reference proteome</keyword>
<evidence type="ECO:0000313" key="1">
    <source>
        <dbReference type="EMBL" id="MBB4968704.1"/>
    </source>
</evidence>
<sequence length="79" mass="8997">MTTETDRIIKPRGPKREWLLRCEGEEGDIFSVTVSRGAVEIYPPDHLDCVHLERSQIAEFRAVLDEAIDQAESDLQSRA</sequence>
<dbReference type="EMBL" id="JACHJS010000001">
    <property type="protein sequence ID" value="MBB4968704.1"/>
    <property type="molecule type" value="Genomic_DNA"/>
</dbReference>
<name>A0A7W7WYM6_9PSEU</name>
<reference evidence="1 2" key="1">
    <citation type="submission" date="2020-08" db="EMBL/GenBank/DDBJ databases">
        <title>Sequencing the genomes of 1000 actinobacteria strains.</title>
        <authorList>
            <person name="Klenk H.-P."/>
        </authorList>
    </citation>
    <scope>NUCLEOTIDE SEQUENCE [LARGE SCALE GENOMIC DNA]</scope>
    <source>
        <strain evidence="1 2">DSM 45084</strain>
    </source>
</reference>
<organism evidence="1 2">
    <name type="scientific">Saccharothrix violaceirubra</name>
    <dbReference type="NCBI Taxonomy" id="413306"/>
    <lineage>
        <taxon>Bacteria</taxon>
        <taxon>Bacillati</taxon>
        <taxon>Actinomycetota</taxon>
        <taxon>Actinomycetes</taxon>
        <taxon>Pseudonocardiales</taxon>
        <taxon>Pseudonocardiaceae</taxon>
        <taxon>Saccharothrix</taxon>
    </lineage>
</organism>
<dbReference type="Proteomes" id="UP000542674">
    <property type="component" value="Unassembled WGS sequence"/>
</dbReference>